<dbReference type="InterPro" id="IPR058923">
    <property type="entry name" value="RCC1-like_dom"/>
</dbReference>
<evidence type="ECO:0000259" key="4">
    <source>
        <dbReference type="Pfam" id="PF25390"/>
    </source>
</evidence>
<feature type="region of interest" description="Disordered" evidence="3">
    <location>
        <begin position="1"/>
        <end position="86"/>
    </location>
</feature>
<name>A0ABP1Q6Z6_9HEXA</name>
<dbReference type="InterPro" id="IPR009091">
    <property type="entry name" value="RCC1/BLIP-II"/>
</dbReference>
<feature type="compositionally biased region" description="Low complexity" evidence="3">
    <location>
        <begin position="340"/>
        <end position="360"/>
    </location>
</feature>
<dbReference type="EMBL" id="CAXLJM020000024">
    <property type="protein sequence ID" value="CAL8091723.1"/>
    <property type="molecule type" value="Genomic_DNA"/>
</dbReference>
<evidence type="ECO:0000313" key="6">
    <source>
        <dbReference type="Proteomes" id="UP001642540"/>
    </source>
</evidence>
<reference evidence="5 6" key="1">
    <citation type="submission" date="2024-08" db="EMBL/GenBank/DDBJ databases">
        <authorList>
            <person name="Cucini C."/>
            <person name="Frati F."/>
        </authorList>
    </citation>
    <scope>NUCLEOTIDE SEQUENCE [LARGE SCALE GENOMIC DNA]</scope>
</reference>
<accession>A0ABP1Q6Z6</accession>
<dbReference type="PROSITE" id="PS00626">
    <property type="entry name" value="RCC1_2"/>
    <property type="match status" value="3"/>
</dbReference>
<proteinExistence type="predicted"/>
<evidence type="ECO:0000256" key="3">
    <source>
        <dbReference type="SAM" id="MobiDB-lite"/>
    </source>
</evidence>
<comment type="caution">
    <text evidence="5">The sequence shown here is derived from an EMBL/GenBank/DDBJ whole genome shotgun (WGS) entry which is preliminary data.</text>
</comment>
<dbReference type="Proteomes" id="UP001642540">
    <property type="component" value="Unassembled WGS sequence"/>
</dbReference>
<dbReference type="Pfam" id="PF25390">
    <property type="entry name" value="WD40_RLD"/>
    <property type="match status" value="1"/>
</dbReference>
<feature type="compositionally biased region" description="Polar residues" evidence="3">
    <location>
        <begin position="361"/>
        <end position="376"/>
    </location>
</feature>
<dbReference type="InterPro" id="IPR051625">
    <property type="entry name" value="Signaling_Regulatory_Domain"/>
</dbReference>
<feature type="compositionally biased region" description="Acidic residues" evidence="3">
    <location>
        <begin position="1"/>
        <end position="10"/>
    </location>
</feature>
<evidence type="ECO:0000313" key="5">
    <source>
        <dbReference type="EMBL" id="CAL8091723.1"/>
    </source>
</evidence>
<dbReference type="InterPro" id="IPR000408">
    <property type="entry name" value="Reg_chr_condens"/>
</dbReference>
<feature type="compositionally biased region" description="Low complexity" evidence="3">
    <location>
        <begin position="61"/>
        <end position="77"/>
    </location>
</feature>
<organism evidence="5 6">
    <name type="scientific">Orchesella dallaii</name>
    <dbReference type="NCBI Taxonomy" id="48710"/>
    <lineage>
        <taxon>Eukaryota</taxon>
        <taxon>Metazoa</taxon>
        <taxon>Ecdysozoa</taxon>
        <taxon>Arthropoda</taxon>
        <taxon>Hexapoda</taxon>
        <taxon>Collembola</taxon>
        <taxon>Entomobryomorpha</taxon>
        <taxon>Entomobryoidea</taxon>
        <taxon>Orchesellidae</taxon>
        <taxon>Orchesellinae</taxon>
        <taxon>Orchesella</taxon>
    </lineage>
</organism>
<feature type="region of interest" description="Disordered" evidence="3">
    <location>
        <begin position="337"/>
        <end position="376"/>
    </location>
</feature>
<evidence type="ECO:0000256" key="1">
    <source>
        <dbReference type="ARBA" id="ARBA00022737"/>
    </source>
</evidence>
<dbReference type="SUPFAM" id="SSF50985">
    <property type="entry name" value="RCC1/BLIP-II"/>
    <property type="match status" value="1"/>
</dbReference>
<feature type="compositionally biased region" description="Basic and acidic residues" evidence="3">
    <location>
        <begin position="11"/>
        <end position="32"/>
    </location>
</feature>
<dbReference type="PRINTS" id="PR00633">
    <property type="entry name" value="RCCNDNSATION"/>
</dbReference>
<feature type="repeat" description="RCC1" evidence="2">
    <location>
        <begin position="1013"/>
        <end position="1062"/>
    </location>
</feature>
<sequence>MDQIDFEVTDEISRSLSRPDVEAQDIVERNSRMGDSTPKGSSTQVGKSGVGGTGTPPPYPTVMTSSSSNNSIASTGSQPPTYQDAAGSIYSTEDQDMFRIGVRLELPHKDMIQEFAKFSMGEINCFAVALKKSEDLVLLSDHHWSSGLNEAGHQTWCMKRVPWFDDPLKRITALSFDDEGTLYIGTLDGNVIELKALRVLSDQRDSDLNTLYRLLHKIVQILIWNQDNSKILLCVGSHGNLAIISGSSTPVNVSFTTSILGVELFQNKMGLTCALVCLETGQNVYTILDDLDLPSQQNESQAKKSIFRKAKDNLMSRLSSDDKLSFFGSKRSKHDVHTASTNSVSSPNVTITTTSPTSTSQAHGTTDPTPKVTSVSGPASSASVKFQSLEECQCRGILKKVKGRSQFLRHAVNKLDIFDDDFRQVSSVFVPPTITDVYVINRLYYCVDSGAQCLRICLVHNGSLKDVAVIRFQPRILSIETIGESDASYSVFIIAEDGIYEMTLKKDPVYTCVSMLLKETSASLLEAVCNALNVSKTQVCAIAGDIKADEGKFSKSILYYKLAGLTYAQISAKFGSKGLMPAMLFFFELVDQEKTKLYGGFHDKQVMSDLALLGRIEQYLRYGSVRSELPRNPKFLVEKMVSSNIWFSSRRASEWLSQPDLLWGLKLLARTRLCYPDILVGLQQLDETKLLECLRKRLIWNLITQDWVALYSASSPTFIWFRDIVKSYVRLVDTKILYAILHVLLPWRRELQRKIFTEISDSAEIINYAQSVDVPRIVLDDYVELFVIVMLEIIRRQATVPLLPSFVFKSDARAIQRMEISNHKTNMVATLMLSFTFQKTLSASVSHVLCVRNGMVYSWGENKYGKLGLLDEKEKFNYQVPTPVNLSPSLKILVESVCAGTNHSVALTTVGTIFVWGQNNYGQLGIGPDTLWVGRPVPINVPDVIFTCVAAGSYHTVAVDHLNRAWTFGWGIHGQLGNGNVENCYYPQPLDIKEKIVAVSAGHSHTAFLTCFGRVLTAGCNHFGQLGLGIPDQKVKVPTMVNSLPAGTLIRLVECGISSTVS</sequence>
<feature type="repeat" description="RCC1" evidence="2">
    <location>
        <begin position="963"/>
        <end position="1012"/>
    </location>
</feature>
<dbReference type="Gene3D" id="2.130.10.30">
    <property type="entry name" value="Regulator of chromosome condensation 1/beta-lactamase-inhibitor protein II"/>
    <property type="match status" value="1"/>
</dbReference>
<keyword evidence="1" id="KW-0677">Repeat</keyword>
<keyword evidence="6" id="KW-1185">Reference proteome</keyword>
<feature type="repeat" description="RCC1" evidence="2">
    <location>
        <begin position="854"/>
        <end position="910"/>
    </location>
</feature>
<evidence type="ECO:0000256" key="2">
    <source>
        <dbReference type="PROSITE-ProRule" id="PRU00235"/>
    </source>
</evidence>
<dbReference type="PANTHER" id="PTHR22872">
    <property type="entry name" value="BTK-BINDING PROTEIN-RELATED"/>
    <property type="match status" value="1"/>
</dbReference>
<feature type="domain" description="RCC1-like" evidence="4">
    <location>
        <begin position="840"/>
        <end position="1060"/>
    </location>
</feature>
<dbReference type="PANTHER" id="PTHR22872:SF2">
    <property type="entry name" value="INHIBITOR OF BRUTON TYROSINE KINASE"/>
    <property type="match status" value="1"/>
</dbReference>
<gene>
    <name evidence="5" type="ORF">ODALV1_LOCUS8010</name>
</gene>
<dbReference type="PROSITE" id="PS50012">
    <property type="entry name" value="RCC1_3"/>
    <property type="match status" value="4"/>
</dbReference>
<protein>
    <recommendedName>
        <fullName evidence="4">RCC1-like domain-containing protein</fullName>
    </recommendedName>
</protein>
<feature type="repeat" description="RCC1" evidence="2">
    <location>
        <begin position="911"/>
        <end position="962"/>
    </location>
</feature>